<evidence type="ECO:0000256" key="2">
    <source>
        <dbReference type="ARBA" id="ARBA00023015"/>
    </source>
</evidence>
<dbReference type="InterPro" id="IPR036388">
    <property type="entry name" value="WH-like_DNA-bd_sf"/>
</dbReference>
<name>A0A2T7BPK9_9BACT</name>
<accession>A0A2T7BPK9</accession>
<evidence type="ECO:0000259" key="5">
    <source>
        <dbReference type="PROSITE" id="PS50931"/>
    </source>
</evidence>
<feature type="domain" description="HTH lysR-type" evidence="5">
    <location>
        <begin position="1"/>
        <end position="58"/>
    </location>
</feature>
<dbReference type="PANTHER" id="PTHR30419">
    <property type="entry name" value="HTH-TYPE TRANSCRIPTIONAL REGULATOR YBHD"/>
    <property type="match status" value="1"/>
</dbReference>
<dbReference type="InterPro" id="IPR005119">
    <property type="entry name" value="LysR_subst-bd"/>
</dbReference>
<dbReference type="AlphaFoldDB" id="A0A2T7BPK9"/>
<dbReference type="Pfam" id="PF03466">
    <property type="entry name" value="LysR_substrate"/>
    <property type="match status" value="1"/>
</dbReference>
<keyword evidence="4" id="KW-0804">Transcription</keyword>
<dbReference type="Pfam" id="PF00126">
    <property type="entry name" value="HTH_1"/>
    <property type="match status" value="1"/>
</dbReference>
<proteinExistence type="inferred from homology"/>
<dbReference type="InterPro" id="IPR050950">
    <property type="entry name" value="HTH-type_LysR_regulators"/>
</dbReference>
<sequence>MTTVQLEYIVAVDTYRSFVVAAEKCFVTQPTLSMQIQKLEDELGIKIFDRSKLPVVPTEIGSAVIAQGRVIIKENARIREIISDQKKEIQGNLRVGIIPTLAPYLLPRILTTFMKKYPKVKLEIWEYPTEQIIQHLKQELLDCGVLATPLHNQHIEEHPLFYESFVVYTAKSNKLFEKKVIKPEDLDVKEVWLLNEGHCMRNQVLNICKDKFTMGDYKNLEYNTGSVETLKRMVDLNDGFTILPELSLQDLSQRQLGMVRYFKSPEPVREISLVTHRYFIKQALIDAFKKEILSQVPEKMKIQKTRKVVDVLPEKAAS</sequence>
<reference evidence="6 7" key="1">
    <citation type="submission" date="2018-04" db="EMBL/GenBank/DDBJ databases">
        <title>Chitinophaga fuyangensis sp. nov., isolated from soil in a chemical factory.</title>
        <authorList>
            <person name="Chen K."/>
        </authorList>
    </citation>
    <scope>NUCLEOTIDE SEQUENCE [LARGE SCALE GENOMIC DNA]</scope>
    <source>
        <strain evidence="6 7">LY-1</strain>
    </source>
</reference>
<gene>
    <name evidence="6" type="ORF">DCC81_09270</name>
</gene>
<dbReference type="SUPFAM" id="SSF53850">
    <property type="entry name" value="Periplasmic binding protein-like II"/>
    <property type="match status" value="1"/>
</dbReference>
<dbReference type="InterPro" id="IPR000847">
    <property type="entry name" value="LysR_HTH_N"/>
</dbReference>
<keyword evidence="3 6" id="KW-0238">DNA-binding</keyword>
<dbReference type="SUPFAM" id="SSF46785">
    <property type="entry name" value="Winged helix' DNA-binding domain"/>
    <property type="match status" value="1"/>
</dbReference>
<comment type="similarity">
    <text evidence="1">Belongs to the LysR transcriptional regulatory family.</text>
</comment>
<dbReference type="Gene3D" id="1.10.10.10">
    <property type="entry name" value="Winged helix-like DNA-binding domain superfamily/Winged helix DNA-binding domain"/>
    <property type="match status" value="1"/>
</dbReference>
<dbReference type="InterPro" id="IPR036390">
    <property type="entry name" value="WH_DNA-bd_sf"/>
</dbReference>
<evidence type="ECO:0000313" key="7">
    <source>
        <dbReference type="Proteomes" id="UP000244450"/>
    </source>
</evidence>
<dbReference type="Proteomes" id="UP000244450">
    <property type="component" value="Unassembled WGS sequence"/>
</dbReference>
<dbReference type="OrthoDB" id="9803735at2"/>
<dbReference type="PROSITE" id="PS50931">
    <property type="entry name" value="HTH_LYSR"/>
    <property type="match status" value="1"/>
</dbReference>
<comment type="caution">
    <text evidence="6">The sequence shown here is derived from an EMBL/GenBank/DDBJ whole genome shotgun (WGS) entry which is preliminary data.</text>
</comment>
<dbReference type="GO" id="GO:0003700">
    <property type="term" value="F:DNA-binding transcription factor activity"/>
    <property type="evidence" value="ECO:0007669"/>
    <property type="project" value="InterPro"/>
</dbReference>
<protein>
    <submittedName>
        <fullName evidence="6">DNA-binding transcriptional regulator OxyR</fullName>
    </submittedName>
</protein>
<keyword evidence="2" id="KW-0805">Transcription regulation</keyword>
<dbReference type="Gene3D" id="3.40.190.10">
    <property type="entry name" value="Periplasmic binding protein-like II"/>
    <property type="match status" value="2"/>
</dbReference>
<dbReference type="EMBL" id="QCYK01000001">
    <property type="protein sequence ID" value="PUZ29614.1"/>
    <property type="molecule type" value="Genomic_DNA"/>
</dbReference>
<dbReference type="GO" id="GO:0003677">
    <property type="term" value="F:DNA binding"/>
    <property type="evidence" value="ECO:0007669"/>
    <property type="project" value="UniProtKB-KW"/>
</dbReference>
<dbReference type="CDD" id="cd08411">
    <property type="entry name" value="PBP2_OxyR"/>
    <property type="match status" value="1"/>
</dbReference>
<dbReference type="GO" id="GO:0005829">
    <property type="term" value="C:cytosol"/>
    <property type="evidence" value="ECO:0007669"/>
    <property type="project" value="TreeGrafter"/>
</dbReference>
<organism evidence="6 7">
    <name type="scientific">Chitinophaga parva</name>
    <dbReference type="NCBI Taxonomy" id="2169414"/>
    <lineage>
        <taxon>Bacteria</taxon>
        <taxon>Pseudomonadati</taxon>
        <taxon>Bacteroidota</taxon>
        <taxon>Chitinophagia</taxon>
        <taxon>Chitinophagales</taxon>
        <taxon>Chitinophagaceae</taxon>
        <taxon>Chitinophaga</taxon>
    </lineage>
</organism>
<evidence type="ECO:0000256" key="1">
    <source>
        <dbReference type="ARBA" id="ARBA00009437"/>
    </source>
</evidence>
<evidence type="ECO:0000256" key="3">
    <source>
        <dbReference type="ARBA" id="ARBA00023125"/>
    </source>
</evidence>
<evidence type="ECO:0000313" key="6">
    <source>
        <dbReference type="EMBL" id="PUZ29614.1"/>
    </source>
</evidence>
<keyword evidence="7" id="KW-1185">Reference proteome</keyword>
<evidence type="ECO:0000256" key="4">
    <source>
        <dbReference type="ARBA" id="ARBA00023163"/>
    </source>
</evidence>
<dbReference type="PANTHER" id="PTHR30419:SF29">
    <property type="entry name" value="LYSR-FAMILY TRANSCRIPTIONAL REGULATOR"/>
    <property type="match status" value="1"/>
</dbReference>
<dbReference type="RefSeq" id="WP_108686251.1">
    <property type="nucleotide sequence ID" value="NZ_QCYK01000001.1"/>
</dbReference>
<dbReference type="PRINTS" id="PR00039">
    <property type="entry name" value="HTHLYSR"/>
</dbReference>